<sequence length="146" mass="16953">MILNIIIKKVLPILTLGIGFSFAIIVGFSNVEIIPLHINIHGEVDNYGSKWELFILPAIALLIYLLMWWLERNPQLYNFPSSKKHSRKEQEKIGVELISWLKVITVLMFVLIEILMITNPYLVLWATLPFITLLLYVCIKYTLKVL</sequence>
<name>A0A246EWR4_PREIN</name>
<feature type="domain" description="DUF1648" evidence="2">
    <location>
        <begin position="32"/>
        <end position="60"/>
    </location>
</feature>
<reference evidence="4 6" key="2">
    <citation type="submission" date="2017-11" db="EMBL/GenBank/DDBJ databases">
        <title>Genome sequencing of Prevotella intermedia KCOM 2833.</title>
        <authorList>
            <person name="Kook J.-K."/>
            <person name="Park S.-N."/>
            <person name="Lim Y.K."/>
        </authorList>
    </citation>
    <scope>NUCLEOTIDE SEQUENCE [LARGE SCALE GENOMIC DNA]</scope>
    <source>
        <strain evidence="4 6">KCOM 2833</strain>
    </source>
</reference>
<dbReference type="InterPro" id="IPR012867">
    <property type="entry name" value="DUF1648"/>
</dbReference>
<feature type="transmembrane region" description="Helical" evidence="1">
    <location>
        <begin position="51"/>
        <end position="70"/>
    </location>
</feature>
<proteinExistence type="predicted"/>
<dbReference type="RefSeq" id="WP_088438062.1">
    <property type="nucleotide sequence ID" value="NZ_CP024696.1"/>
</dbReference>
<evidence type="ECO:0000313" key="3">
    <source>
        <dbReference type="EMBL" id="ATV52544.1"/>
    </source>
</evidence>
<evidence type="ECO:0000259" key="2">
    <source>
        <dbReference type="Pfam" id="PF07853"/>
    </source>
</evidence>
<dbReference type="AlphaFoldDB" id="A0A246EWR4"/>
<keyword evidence="1" id="KW-1133">Transmembrane helix</keyword>
<keyword evidence="1" id="KW-0472">Membrane</keyword>
<dbReference type="EMBL" id="CP024696">
    <property type="protein sequence ID" value="ATV52544.1"/>
    <property type="molecule type" value="Genomic_DNA"/>
</dbReference>
<evidence type="ECO:0000256" key="1">
    <source>
        <dbReference type="SAM" id="Phobius"/>
    </source>
</evidence>
<dbReference type="Proteomes" id="UP000229323">
    <property type="component" value="Chromosome"/>
</dbReference>
<dbReference type="Proteomes" id="UP000231201">
    <property type="component" value="Unassembled WGS sequence"/>
</dbReference>
<dbReference type="EMBL" id="PENH01000001">
    <property type="protein sequence ID" value="PJI25120.1"/>
    <property type="molecule type" value="Genomic_DNA"/>
</dbReference>
<feature type="transmembrane region" description="Helical" evidence="1">
    <location>
        <begin position="93"/>
        <end position="116"/>
    </location>
</feature>
<feature type="transmembrane region" description="Helical" evidence="1">
    <location>
        <begin position="12"/>
        <end position="31"/>
    </location>
</feature>
<dbReference type="Pfam" id="PF07853">
    <property type="entry name" value="DUF1648"/>
    <property type="match status" value="1"/>
</dbReference>
<gene>
    <name evidence="3" type="ORF">CTM50_05550</name>
    <name evidence="4" type="ORF">CTM59_03135</name>
</gene>
<reference evidence="3 5" key="1">
    <citation type="submission" date="2017-11" db="EMBL/GenBank/DDBJ databases">
        <title>Genome sequencing of Prevotella intermedia KCOM 2033.</title>
        <authorList>
            <person name="Kook J.-K."/>
            <person name="Park S.-N."/>
            <person name="Lim Y.K."/>
        </authorList>
    </citation>
    <scope>NUCLEOTIDE SEQUENCE [LARGE SCALE GENOMIC DNA]</scope>
    <source>
        <strain evidence="3 5">KCOM 2033</strain>
    </source>
</reference>
<evidence type="ECO:0000313" key="5">
    <source>
        <dbReference type="Proteomes" id="UP000229323"/>
    </source>
</evidence>
<feature type="transmembrane region" description="Helical" evidence="1">
    <location>
        <begin position="122"/>
        <end position="143"/>
    </location>
</feature>
<organism evidence="4 6">
    <name type="scientific">Prevotella intermedia</name>
    <dbReference type="NCBI Taxonomy" id="28131"/>
    <lineage>
        <taxon>Bacteria</taxon>
        <taxon>Pseudomonadati</taxon>
        <taxon>Bacteroidota</taxon>
        <taxon>Bacteroidia</taxon>
        <taxon>Bacteroidales</taxon>
        <taxon>Prevotellaceae</taxon>
        <taxon>Prevotella</taxon>
    </lineage>
</organism>
<evidence type="ECO:0000313" key="4">
    <source>
        <dbReference type="EMBL" id="PJI25120.1"/>
    </source>
</evidence>
<evidence type="ECO:0000313" key="6">
    <source>
        <dbReference type="Proteomes" id="UP000231201"/>
    </source>
</evidence>
<accession>A0A246EWR4</accession>
<keyword evidence="1" id="KW-0812">Transmembrane</keyword>
<protein>
    <submittedName>
        <fullName evidence="4">DUF1648 domain-containing protein</fullName>
    </submittedName>
</protein>